<gene>
    <name evidence="1" type="ORF">SAMN05660859_2168</name>
</gene>
<dbReference type="RefSeq" id="WP_091439173.1">
    <property type="nucleotide sequence ID" value="NZ_FMTP01000003.1"/>
</dbReference>
<evidence type="ECO:0000313" key="1">
    <source>
        <dbReference type="EMBL" id="SCW67782.1"/>
    </source>
</evidence>
<protein>
    <recommendedName>
        <fullName evidence="3">STAS domain-containing protein</fullName>
    </recommendedName>
</protein>
<proteinExistence type="predicted"/>
<keyword evidence="2" id="KW-1185">Reference proteome</keyword>
<evidence type="ECO:0000313" key="2">
    <source>
        <dbReference type="Proteomes" id="UP000198889"/>
    </source>
</evidence>
<dbReference type="STRING" id="177413.SAMN05660859_2168"/>
<organism evidence="1 2">
    <name type="scientific">Ancylobacter rudongensis</name>
    <dbReference type="NCBI Taxonomy" id="177413"/>
    <lineage>
        <taxon>Bacteria</taxon>
        <taxon>Pseudomonadati</taxon>
        <taxon>Pseudomonadota</taxon>
        <taxon>Alphaproteobacteria</taxon>
        <taxon>Hyphomicrobiales</taxon>
        <taxon>Xanthobacteraceae</taxon>
        <taxon>Ancylobacter</taxon>
    </lineage>
</organism>
<evidence type="ECO:0008006" key="3">
    <source>
        <dbReference type="Google" id="ProtNLM"/>
    </source>
</evidence>
<name>A0A1G4SEZ4_9HYPH</name>
<dbReference type="Proteomes" id="UP000198889">
    <property type="component" value="Unassembled WGS sequence"/>
</dbReference>
<dbReference type="EMBL" id="FMTP01000003">
    <property type="protein sequence ID" value="SCW67782.1"/>
    <property type="molecule type" value="Genomic_DNA"/>
</dbReference>
<accession>A0A1G4SEZ4</accession>
<sequence length="90" mass="9374">MTVRFAADGTIHLEGLCGSEEAEALLAQLIATPGAVVDWQGCEQAHTAVVQVLLALRPRLRGVPASAFLARHVAPVLNRPPAGGVARLEA</sequence>
<dbReference type="AlphaFoldDB" id="A0A1G4SEZ4"/>
<reference evidence="2" key="1">
    <citation type="submission" date="2016-10" db="EMBL/GenBank/DDBJ databases">
        <authorList>
            <person name="Varghese N."/>
            <person name="Submissions S."/>
        </authorList>
    </citation>
    <scope>NUCLEOTIDE SEQUENCE [LARGE SCALE GENOMIC DNA]</scope>
    <source>
        <strain evidence="2">CGMCC 1.1761</strain>
    </source>
</reference>